<feature type="compositionally biased region" description="Basic and acidic residues" evidence="9">
    <location>
        <begin position="642"/>
        <end position="687"/>
    </location>
</feature>
<evidence type="ECO:0000256" key="1">
    <source>
        <dbReference type="ARBA" id="ARBA00004123"/>
    </source>
</evidence>
<dbReference type="InParanoid" id="E4X369"/>
<comment type="similarity">
    <text evidence="8">Belongs to the Integrator subunit 13 family.</text>
</comment>
<dbReference type="Proteomes" id="UP000001307">
    <property type="component" value="Unassembled WGS sequence"/>
</dbReference>
<evidence type="ECO:0000256" key="3">
    <source>
        <dbReference type="ARBA" id="ARBA00022490"/>
    </source>
</evidence>
<dbReference type="GO" id="GO:0051642">
    <property type="term" value="P:centrosome localization"/>
    <property type="evidence" value="ECO:0007669"/>
    <property type="project" value="TreeGrafter"/>
</dbReference>
<dbReference type="GO" id="GO:0032039">
    <property type="term" value="C:integrator complex"/>
    <property type="evidence" value="ECO:0007669"/>
    <property type="project" value="TreeGrafter"/>
</dbReference>
<evidence type="ECO:0000256" key="4">
    <source>
        <dbReference type="ARBA" id="ARBA00022618"/>
    </source>
</evidence>
<evidence type="ECO:0000256" key="6">
    <source>
        <dbReference type="ARBA" id="ARBA00023242"/>
    </source>
</evidence>
<protein>
    <recommendedName>
        <fullName evidence="12">Protein asunder</fullName>
    </recommendedName>
</protein>
<sequence>MSSISSKTVIVIDKSYYMCRRVQHALNVDSIVRGNVDEGYVQKSPTVYQSALQSLTEYCRIVWDIFGSERRFLFKTFYKNRTKTISNWNNQGMDYLRDTLRRSAQNSPNAKDIDASQQIPKYTHLKNVIEDSLKDLAAKSQKEEVEKKSETGRILVFTYATEENLEVQSNQWRKDLTSSIEKINANARTNGLVELDRVEIVIIDIKNEKVINTDLKILADEKLFKLEVTHVEAGGSENGKEWQLTDRVVDLATQHHRLMRTMISGIPMKEEQTSGGGGSVNYEVPFLHPQLGKSTEMVDLRWNTPKIDASQLRACCSAVRISPLEVNSRHSDCLTKYLSNGRRSVLLSCKDKVTHMLACNGGDIYLHKLSTPFTPQEPPSLENAPGGFRHDYRVNDLVSLINKHTLYPSQTGATGAVAANKAALEQFTRVFPLVNSESALYSMSGTQSVDKILQIVPKSTLSETEQFELRAAAQDLIEKELKKEPIPWSSGSLGGKPPKKDEQYKILWSELKILFEAHIDNSPAHKAITDTIFAARGRPDEPKEVAMEVDVPEIDKDQNFNTEEVPSKSIFDCFLEMDSKKPKRPRFYGQVMGRDKVQLYPFLGGESDQVDNMRKDGSDNIENKKTLDAVNKKLMKNNMPPKIDHGPVDPRSRAQRRDDTVQRRGDADNVQRRGDVQDIQRRGDQAEGRNFNQDPRQMHRNIREKWK</sequence>
<dbReference type="GO" id="GO:0007346">
    <property type="term" value="P:regulation of mitotic cell cycle"/>
    <property type="evidence" value="ECO:0007669"/>
    <property type="project" value="TreeGrafter"/>
</dbReference>
<dbReference type="Pfam" id="PF10221">
    <property type="entry name" value="Mat89Bb"/>
    <property type="match status" value="1"/>
</dbReference>
<organism evidence="10">
    <name type="scientific">Oikopleura dioica</name>
    <name type="common">Tunicate</name>
    <dbReference type="NCBI Taxonomy" id="34765"/>
    <lineage>
        <taxon>Eukaryota</taxon>
        <taxon>Metazoa</taxon>
        <taxon>Chordata</taxon>
        <taxon>Tunicata</taxon>
        <taxon>Appendicularia</taxon>
        <taxon>Copelata</taxon>
        <taxon>Oikopleuridae</taxon>
        <taxon>Oikopleura</taxon>
    </lineage>
</organism>
<keyword evidence="5" id="KW-0498">Mitosis</keyword>
<dbReference type="OrthoDB" id="5844105at2759"/>
<gene>
    <name evidence="10" type="ORF">GSOID_T00017708001</name>
</gene>
<evidence type="ECO:0000256" key="8">
    <source>
        <dbReference type="ARBA" id="ARBA00061603"/>
    </source>
</evidence>
<dbReference type="GO" id="GO:0051301">
    <property type="term" value="P:cell division"/>
    <property type="evidence" value="ECO:0007669"/>
    <property type="project" value="UniProtKB-KW"/>
</dbReference>
<dbReference type="PANTHER" id="PTHR12955">
    <property type="entry name" value="SARCOMA ANTIGEN NY-SAR-95-RELATED"/>
    <property type="match status" value="1"/>
</dbReference>
<dbReference type="InterPro" id="IPR019355">
    <property type="entry name" value="Cell_cycle_regulator_Mat89Bb"/>
</dbReference>
<feature type="region of interest" description="Disordered" evidence="9">
    <location>
        <begin position="636"/>
        <end position="707"/>
    </location>
</feature>
<keyword evidence="11" id="KW-1185">Reference proteome</keyword>
<evidence type="ECO:0000256" key="2">
    <source>
        <dbReference type="ARBA" id="ARBA00004496"/>
    </source>
</evidence>
<keyword evidence="6" id="KW-0539">Nucleus</keyword>
<proteinExistence type="inferred from homology"/>
<evidence type="ECO:0000256" key="9">
    <source>
        <dbReference type="SAM" id="MobiDB-lite"/>
    </source>
</evidence>
<comment type="subcellular location">
    <subcellularLocation>
        <location evidence="2">Cytoplasm</location>
    </subcellularLocation>
    <subcellularLocation>
        <location evidence="1">Nucleus</location>
    </subcellularLocation>
</comment>
<reference evidence="10" key="1">
    <citation type="journal article" date="2010" name="Science">
        <title>Plasticity of animal genome architecture unmasked by rapid evolution of a pelagic tunicate.</title>
        <authorList>
            <person name="Denoeud F."/>
            <person name="Henriet S."/>
            <person name="Mungpakdee S."/>
            <person name="Aury J.M."/>
            <person name="Da Silva C."/>
            <person name="Brinkmann H."/>
            <person name="Mikhaleva J."/>
            <person name="Olsen L.C."/>
            <person name="Jubin C."/>
            <person name="Canestro C."/>
            <person name="Bouquet J.M."/>
            <person name="Danks G."/>
            <person name="Poulain J."/>
            <person name="Campsteijn C."/>
            <person name="Adamski M."/>
            <person name="Cross I."/>
            <person name="Yadetie F."/>
            <person name="Muffato M."/>
            <person name="Louis A."/>
            <person name="Butcher S."/>
            <person name="Tsagkogeorga G."/>
            <person name="Konrad A."/>
            <person name="Singh S."/>
            <person name="Jensen M.F."/>
            <person name="Cong E.H."/>
            <person name="Eikeseth-Otteraa H."/>
            <person name="Noel B."/>
            <person name="Anthouard V."/>
            <person name="Porcel B.M."/>
            <person name="Kachouri-Lafond R."/>
            <person name="Nishino A."/>
            <person name="Ugolini M."/>
            <person name="Chourrout P."/>
            <person name="Nishida H."/>
            <person name="Aasland R."/>
            <person name="Huzurbazar S."/>
            <person name="Westhof E."/>
            <person name="Delsuc F."/>
            <person name="Lehrach H."/>
            <person name="Reinhardt R."/>
            <person name="Weissenbach J."/>
            <person name="Roy S.W."/>
            <person name="Artiguenave F."/>
            <person name="Postlethwait J.H."/>
            <person name="Manak J.R."/>
            <person name="Thompson E.M."/>
            <person name="Jaillon O."/>
            <person name="Du Pasquier L."/>
            <person name="Boudinot P."/>
            <person name="Liberles D.A."/>
            <person name="Volff J.N."/>
            <person name="Philippe H."/>
            <person name="Lenhard B."/>
            <person name="Roest Crollius H."/>
            <person name="Wincker P."/>
            <person name="Chourrout D."/>
        </authorList>
    </citation>
    <scope>NUCLEOTIDE SEQUENCE [LARGE SCALE GENOMIC DNA]</scope>
</reference>
<evidence type="ECO:0000313" key="10">
    <source>
        <dbReference type="EMBL" id="CBY18073.1"/>
    </source>
</evidence>
<keyword evidence="4" id="KW-0132">Cell division</keyword>
<evidence type="ECO:0000313" key="11">
    <source>
        <dbReference type="Proteomes" id="UP000001307"/>
    </source>
</evidence>
<dbReference type="EMBL" id="FN653023">
    <property type="protein sequence ID" value="CBY18073.1"/>
    <property type="molecule type" value="Genomic_DNA"/>
</dbReference>
<evidence type="ECO:0000256" key="5">
    <source>
        <dbReference type="ARBA" id="ARBA00022776"/>
    </source>
</evidence>
<dbReference type="AlphaFoldDB" id="E4X369"/>
<evidence type="ECO:0000256" key="7">
    <source>
        <dbReference type="ARBA" id="ARBA00023306"/>
    </source>
</evidence>
<keyword evidence="7" id="KW-0131">Cell cycle</keyword>
<dbReference type="GO" id="GO:0005737">
    <property type="term" value="C:cytoplasm"/>
    <property type="evidence" value="ECO:0007669"/>
    <property type="project" value="UniProtKB-SubCell"/>
</dbReference>
<dbReference type="FunCoup" id="E4X369">
    <property type="interactions" value="204"/>
</dbReference>
<accession>E4X369</accession>
<evidence type="ECO:0008006" key="12">
    <source>
        <dbReference type="Google" id="ProtNLM"/>
    </source>
</evidence>
<keyword evidence="3" id="KW-0963">Cytoplasm</keyword>
<dbReference type="PANTHER" id="PTHR12955:SF1">
    <property type="entry name" value="INTEGRATOR COMPLEX SUBUNIT 13"/>
    <property type="match status" value="1"/>
</dbReference>
<name>E4X369_OIKDI</name>